<gene>
    <name evidence="1" type="primary">UTR2_1</name>
    <name evidence="1" type="ORF">FBU59_005088</name>
</gene>
<proteinExistence type="predicted"/>
<keyword evidence="1" id="KW-0378">Hydrolase</keyword>
<organism evidence="1 2">
    <name type="scientific">Linderina macrospora</name>
    <dbReference type="NCBI Taxonomy" id="4868"/>
    <lineage>
        <taxon>Eukaryota</taxon>
        <taxon>Fungi</taxon>
        <taxon>Fungi incertae sedis</taxon>
        <taxon>Zoopagomycota</taxon>
        <taxon>Kickxellomycotina</taxon>
        <taxon>Kickxellomycetes</taxon>
        <taxon>Kickxellales</taxon>
        <taxon>Kickxellaceae</taxon>
        <taxon>Linderina</taxon>
    </lineage>
</organism>
<feature type="non-terminal residue" evidence="1">
    <location>
        <position position="1"/>
    </location>
</feature>
<protein>
    <submittedName>
        <fullName evidence="1">Glycosidase CRH2</fullName>
    </submittedName>
</protein>
<sequence>NAFLSIFDPDNTAVDNNNLVLSMKYNSANKAGFGATADASHTIKYGKVTARVKTASVAKGVVSSFIIRDDQSGDEIDFEWVGLSPNQVQTNYYFNDVLDYTKMVPYDLGKDTSAEFHDYSINWTEDSIVWSVDGKAIRTVNKADTYNATSKTYAFPSAESRIAFSIWDGGSGAQGTADWAGYPTPWNADTIYKMYVDSVTVQCNGSSEPSASSDAEESSAVASSSELNSESPVEPSDSDVASNSAASSTGYATATDAPATESPSGSAVSPIYSSTSSVHKCIPRN</sequence>
<dbReference type="Proteomes" id="UP001150603">
    <property type="component" value="Unassembled WGS sequence"/>
</dbReference>
<evidence type="ECO:0000313" key="1">
    <source>
        <dbReference type="EMBL" id="KAJ1936334.1"/>
    </source>
</evidence>
<keyword evidence="2" id="KW-1185">Reference proteome</keyword>
<name>A0ACC1J3N9_9FUNG</name>
<reference evidence="1" key="1">
    <citation type="submission" date="2022-07" db="EMBL/GenBank/DDBJ databases">
        <title>Phylogenomic reconstructions and comparative analyses of Kickxellomycotina fungi.</title>
        <authorList>
            <person name="Reynolds N.K."/>
            <person name="Stajich J.E."/>
            <person name="Barry K."/>
            <person name="Grigoriev I.V."/>
            <person name="Crous P."/>
            <person name="Smith M.E."/>
        </authorList>
    </citation>
    <scope>NUCLEOTIDE SEQUENCE</scope>
    <source>
        <strain evidence="1">NRRL 5244</strain>
    </source>
</reference>
<evidence type="ECO:0000313" key="2">
    <source>
        <dbReference type="Proteomes" id="UP001150603"/>
    </source>
</evidence>
<comment type="caution">
    <text evidence="1">The sequence shown here is derived from an EMBL/GenBank/DDBJ whole genome shotgun (WGS) entry which is preliminary data.</text>
</comment>
<dbReference type="EMBL" id="JANBPW010003922">
    <property type="protein sequence ID" value="KAJ1936334.1"/>
    <property type="molecule type" value="Genomic_DNA"/>
</dbReference>
<accession>A0ACC1J3N9</accession>
<keyword evidence="1" id="KW-0326">Glycosidase</keyword>